<sequence length="142" mass="14942">MRKEIVLLISGICGLVFGTGLIVSDMANPKTVQSFLDLAGDWNPALLFVMVGALIVATIGFNLSRLKKTSLSGAPFPPIRRGIDKRLAIGSMIFGIGWGIAGICPAPAVVLMGMGIWQGVVFFVAMLVGMGMVIAFDKTQSA</sequence>
<protein>
    <recommendedName>
        <fullName evidence="4">YeeE/YedE family protein</fullName>
    </recommendedName>
</protein>
<accession>A0A2D2LW75</accession>
<proteinExistence type="predicted"/>
<dbReference type="EMBL" id="CP024443">
    <property type="protein sequence ID" value="ATR79287.1"/>
    <property type="molecule type" value="Genomic_DNA"/>
</dbReference>
<keyword evidence="1" id="KW-1133">Transmembrane helix</keyword>
<keyword evidence="1" id="KW-0472">Membrane</keyword>
<dbReference type="RefSeq" id="WP_100270475.1">
    <property type="nucleotide sequence ID" value="NZ_CP024443.1"/>
</dbReference>
<dbReference type="InterPro" id="IPR046513">
    <property type="entry name" value="DUF6691"/>
</dbReference>
<dbReference type="STRING" id="34062.AXE82_04665"/>
<organism evidence="2 3">
    <name type="scientific">Faucicola osloensis</name>
    <name type="common">Moraxella osloensis</name>
    <dbReference type="NCBI Taxonomy" id="34062"/>
    <lineage>
        <taxon>Bacteria</taxon>
        <taxon>Pseudomonadati</taxon>
        <taxon>Pseudomonadota</taxon>
        <taxon>Gammaproteobacteria</taxon>
        <taxon>Moraxellales</taxon>
        <taxon>Moraxellaceae</taxon>
        <taxon>Faucicola</taxon>
    </lineage>
</organism>
<feature type="transmembrane region" description="Helical" evidence="1">
    <location>
        <begin position="87"/>
        <end position="110"/>
    </location>
</feature>
<evidence type="ECO:0000313" key="3">
    <source>
        <dbReference type="Proteomes" id="UP000229340"/>
    </source>
</evidence>
<evidence type="ECO:0000313" key="2">
    <source>
        <dbReference type="EMBL" id="ATR79287.1"/>
    </source>
</evidence>
<gene>
    <name evidence="2" type="ORF">NP7_08515</name>
</gene>
<feature type="transmembrane region" description="Helical" evidence="1">
    <location>
        <begin position="44"/>
        <end position="66"/>
    </location>
</feature>
<evidence type="ECO:0000256" key="1">
    <source>
        <dbReference type="SAM" id="Phobius"/>
    </source>
</evidence>
<dbReference type="AlphaFoldDB" id="A0A2D2LW75"/>
<feature type="transmembrane region" description="Helical" evidence="1">
    <location>
        <begin position="116"/>
        <end position="136"/>
    </location>
</feature>
<dbReference type="Pfam" id="PF20398">
    <property type="entry name" value="DUF6691"/>
    <property type="match status" value="1"/>
</dbReference>
<keyword evidence="1" id="KW-0812">Transmembrane</keyword>
<feature type="transmembrane region" description="Helical" evidence="1">
    <location>
        <begin position="5"/>
        <end position="24"/>
    </location>
</feature>
<name>A0A2D2LW75_FAUOS</name>
<evidence type="ECO:0008006" key="4">
    <source>
        <dbReference type="Google" id="ProtNLM"/>
    </source>
</evidence>
<reference evidence="3" key="1">
    <citation type="submission" date="2017-11" db="EMBL/GenBank/DDBJ databases">
        <title>Complete genome sequence of Moraxella osloensis NP7 isolated from human skin.</title>
        <authorList>
            <person name="Lee K."/>
            <person name="Lim J.Y."/>
            <person name="Hwang I."/>
        </authorList>
    </citation>
    <scope>NUCLEOTIDE SEQUENCE [LARGE SCALE GENOMIC DNA]</scope>
    <source>
        <strain evidence="3">NP7</strain>
    </source>
</reference>
<dbReference type="Proteomes" id="UP000229340">
    <property type="component" value="Chromosome"/>
</dbReference>